<evidence type="ECO:0000313" key="3">
    <source>
        <dbReference type="Proteomes" id="UP001168537"/>
    </source>
</evidence>
<dbReference type="InterPro" id="IPR036135">
    <property type="entry name" value="MoeA_linker/N_sf"/>
</dbReference>
<dbReference type="EMBL" id="JAUHJR010000259">
    <property type="protein sequence ID" value="MDN4163789.1"/>
    <property type="molecule type" value="Genomic_DNA"/>
</dbReference>
<dbReference type="SUPFAM" id="SSF63882">
    <property type="entry name" value="MoeA N-terminal region -like"/>
    <property type="match status" value="1"/>
</dbReference>
<reference evidence="2" key="1">
    <citation type="submission" date="2023-06" db="EMBL/GenBank/DDBJ databases">
        <title>Draft genome sequence of Nocardioides sp. SOB72.</title>
        <authorList>
            <person name="Zhang G."/>
        </authorList>
    </citation>
    <scope>NUCLEOTIDE SEQUENCE</scope>
    <source>
        <strain evidence="2">SOB72</strain>
    </source>
</reference>
<name>A0ABT8F0C2_9ACTN</name>
<accession>A0ABT8F0C2</accession>
<dbReference type="InterPro" id="IPR005110">
    <property type="entry name" value="MoeA_linker/N"/>
</dbReference>
<evidence type="ECO:0000259" key="1">
    <source>
        <dbReference type="Pfam" id="PF03453"/>
    </source>
</evidence>
<comment type="caution">
    <text evidence="2">The sequence shown here is derived from an EMBL/GenBank/DDBJ whole genome shotgun (WGS) entry which is preliminary data.</text>
</comment>
<proteinExistence type="predicted"/>
<gene>
    <name evidence="2" type="ORF">QWY29_20700</name>
</gene>
<sequence length="58" mass="6035">MADPAPRTVDQHHAEVLAAVEPQAPSPQPRMDARGLAAAEDVVATLQLPGFDNSAMDG</sequence>
<organism evidence="2 3">
    <name type="scientific">Nocardioides abyssi</name>
    <dbReference type="NCBI Taxonomy" id="3058370"/>
    <lineage>
        <taxon>Bacteria</taxon>
        <taxon>Bacillati</taxon>
        <taxon>Actinomycetota</taxon>
        <taxon>Actinomycetes</taxon>
        <taxon>Propionibacteriales</taxon>
        <taxon>Nocardioidaceae</taxon>
        <taxon>Nocardioides</taxon>
    </lineage>
</organism>
<protein>
    <submittedName>
        <fullName evidence="2">Molybdopterin molybdenumtransferase MoeA</fullName>
    </submittedName>
</protein>
<keyword evidence="3" id="KW-1185">Reference proteome</keyword>
<evidence type="ECO:0000313" key="2">
    <source>
        <dbReference type="EMBL" id="MDN4163789.1"/>
    </source>
</evidence>
<dbReference type="Gene3D" id="3.90.105.10">
    <property type="entry name" value="Molybdopterin biosynthesis moea protein, domain 2"/>
    <property type="match status" value="1"/>
</dbReference>
<dbReference type="Pfam" id="PF03453">
    <property type="entry name" value="MoeA_N"/>
    <property type="match status" value="1"/>
</dbReference>
<dbReference type="Gene3D" id="2.170.190.11">
    <property type="entry name" value="Molybdopterin biosynthesis moea protein, domain 3"/>
    <property type="match status" value="1"/>
</dbReference>
<feature type="non-terminal residue" evidence="2">
    <location>
        <position position="58"/>
    </location>
</feature>
<dbReference type="Proteomes" id="UP001168537">
    <property type="component" value="Unassembled WGS sequence"/>
</dbReference>
<feature type="domain" description="MoeA N-terminal and linker" evidence="1">
    <location>
        <begin position="8"/>
        <end position="58"/>
    </location>
</feature>